<proteinExistence type="predicted"/>
<evidence type="ECO:0000313" key="3">
    <source>
        <dbReference type="Proteomes" id="UP000567885"/>
    </source>
</evidence>
<dbReference type="EMBL" id="JAAGWQ010000248">
    <property type="protein sequence ID" value="KAF5658232.1"/>
    <property type="molecule type" value="Genomic_DNA"/>
</dbReference>
<gene>
    <name evidence="2" type="ORF">FHETE_9992</name>
</gene>
<dbReference type="AlphaFoldDB" id="A0A8H5WD96"/>
<protein>
    <recommendedName>
        <fullName evidence="4">BZIP domain-containing protein</fullName>
    </recommendedName>
</protein>
<keyword evidence="3" id="KW-1185">Reference proteome</keyword>
<dbReference type="GO" id="GO:0003700">
    <property type="term" value="F:DNA-binding transcription factor activity"/>
    <property type="evidence" value="ECO:0007669"/>
    <property type="project" value="InterPro"/>
</dbReference>
<accession>A0A8H5WD96</accession>
<dbReference type="InterPro" id="IPR046347">
    <property type="entry name" value="bZIP_sf"/>
</dbReference>
<dbReference type="SUPFAM" id="SSF57959">
    <property type="entry name" value="Leucine zipper domain"/>
    <property type="match status" value="1"/>
</dbReference>
<feature type="compositionally biased region" description="Basic and acidic residues" evidence="1">
    <location>
        <begin position="132"/>
        <end position="151"/>
    </location>
</feature>
<comment type="caution">
    <text evidence="2">The sequence shown here is derived from an EMBL/GenBank/DDBJ whole genome shotgun (WGS) entry which is preliminary data.</text>
</comment>
<dbReference type="OrthoDB" id="5042554at2759"/>
<sequence>MEELVYFGDSFDFEFPSGATSWGVDPSQARDYGSLTYSEFSSLNLSSSGALSFSYQNSSPLALKGDFEGFSQVPPTHAYPEHQLFPTIPSTEHEVQNPDQILWTASSMTPPQQQQRLSALSGFDGVKPFIEPPHEEKRGGKFEAQKQDNNREGPLGKMSKSKRVQRNEHNSIIKEKTRLTAARFRLRKRNQALTLVSQEETLADRHRDLSLYLDQLKEEVYQLKTRVLLHENCDCTFIQGYIAIEARKVVDHKGSSHVT</sequence>
<organism evidence="2 3">
    <name type="scientific">Fusarium heterosporum</name>
    <dbReference type="NCBI Taxonomy" id="42747"/>
    <lineage>
        <taxon>Eukaryota</taxon>
        <taxon>Fungi</taxon>
        <taxon>Dikarya</taxon>
        <taxon>Ascomycota</taxon>
        <taxon>Pezizomycotina</taxon>
        <taxon>Sordariomycetes</taxon>
        <taxon>Hypocreomycetidae</taxon>
        <taxon>Hypocreales</taxon>
        <taxon>Nectriaceae</taxon>
        <taxon>Fusarium</taxon>
        <taxon>Fusarium heterosporum species complex</taxon>
    </lineage>
</organism>
<dbReference type="Proteomes" id="UP000567885">
    <property type="component" value="Unassembled WGS sequence"/>
</dbReference>
<reference evidence="2 3" key="1">
    <citation type="submission" date="2020-05" db="EMBL/GenBank/DDBJ databases">
        <title>Identification and distribution of gene clusters putatively required for synthesis of sphingolipid metabolism inhibitors in phylogenetically diverse species of the filamentous fungus Fusarium.</title>
        <authorList>
            <person name="Kim H.-S."/>
            <person name="Busman M."/>
            <person name="Brown D.W."/>
            <person name="Divon H."/>
            <person name="Uhlig S."/>
            <person name="Proctor R.H."/>
        </authorList>
    </citation>
    <scope>NUCLEOTIDE SEQUENCE [LARGE SCALE GENOMIC DNA]</scope>
    <source>
        <strain evidence="2 3">NRRL 20693</strain>
    </source>
</reference>
<evidence type="ECO:0000313" key="2">
    <source>
        <dbReference type="EMBL" id="KAF5658232.1"/>
    </source>
</evidence>
<evidence type="ECO:0000256" key="1">
    <source>
        <dbReference type="SAM" id="MobiDB-lite"/>
    </source>
</evidence>
<evidence type="ECO:0008006" key="4">
    <source>
        <dbReference type="Google" id="ProtNLM"/>
    </source>
</evidence>
<dbReference type="Gene3D" id="1.20.5.170">
    <property type="match status" value="1"/>
</dbReference>
<feature type="region of interest" description="Disordered" evidence="1">
    <location>
        <begin position="129"/>
        <end position="167"/>
    </location>
</feature>
<name>A0A8H5WD96_FUSHE</name>